<proteinExistence type="predicted"/>
<dbReference type="RefSeq" id="WP_348260949.1">
    <property type="nucleotide sequence ID" value="NZ_CP121196.1"/>
</dbReference>
<keyword evidence="1" id="KW-0805">Transcription regulation</keyword>
<dbReference type="PANTHER" id="PTHR46797:SF23">
    <property type="entry name" value="HTH-TYPE TRANSCRIPTIONAL REGULATOR SUTR"/>
    <property type="match status" value="1"/>
</dbReference>
<sequence length="88" mass="9537">MSTIVDIYLAPSSNHVGVSAEIKTRFGARLRALRASRGWTQAEMADLLAINRGYLSQLETGQRDPSLTVLQTLADGLSITLSHLLKGL</sequence>
<dbReference type="CDD" id="cd00093">
    <property type="entry name" value="HTH_XRE"/>
    <property type="match status" value="1"/>
</dbReference>
<dbReference type="InterPro" id="IPR050807">
    <property type="entry name" value="TransReg_Diox_bact_type"/>
</dbReference>
<protein>
    <submittedName>
        <fullName evidence="5">Helix-turn-helix transcriptional regulator</fullName>
    </submittedName>
</protein>
<name>A0AAU7DDI9_9BACT</name>
<dbReference type="AlphaFoldDB" id="A0AAU7DDI9"/>
<dbReference type="Gene3D" id="1.10.260.40">
    <property type="entry name" value="lambda repressor-like DNA-binding domains"/>
    <property type="match status" value="1"/>
</dbReference>
<evidence type="ECO:0000259" key="4">
    <source>
        <dbReference type="PROSITE" id="PS50943"/>
    </source>
</evidence>
<evidence type="ECO:0000313" key="5">
    <source>
        <dbReference type="EMBL" id="XBH15715.1"/>
    </source>
</evidence>
<evidence type="ECO:0000256" key="1">
    <source>
        <dbReference type="ARBA" id="ARBA00023015"/>
    </source>
</evidence>
<evidence type="ECO:0000256" key="2">
    <source>
        <dbReference type="ARBA" id="ARBA00023125"/>
    </source>
</evidence>
<reference evidence="5" key="1">
    <citation type="submission" date="2023-03" db="EMBL/GenBank/DDBJ databases">
        <title>Edaphobacter sp.</title>
        <authorList>
            <person name="Huber K.J."/>
            <person name="Papendorf J."/>
            <person name="Pilke C."/>
            <person name="Bunk B."/>
            <person name="Sproeer C."/>
            <person name="Pester M."/>
        </authorList>
    </citation>
    <scope>NUCLEOTIDE SEQUENCE</scope>
    <source>
        <strain evidence="5">DSM 110680</strain>
    </source>
</reference>
<dbReference type="PROSITE" id="PS50943">
    <property type="entry name" value="HTH_CROC1"/>
    <property type="match status" value="1"/>
</dbReference>
<dbReference type="GO" id="GO:0003700">
    <property type="term" value="F:DNA-binding transcription factor activity"/>
    <property type="evidence" value="ECO:0007669"/>
    <property type="project" value="TreeGrafter"/>
</dbReference>
<evidence type="ECO:0000256" key="3">
    <source>
        <dbReference type="ARBA" id="ARBA00023163"/>
    </source>
</evidence>
<feature type="domain" description="HTH cro/C1-type" evidence="4">
    <location>
        <begin position="30"/>
        <end position="84"/>
    </location>
</feature>
<gene>
    <name evidence="5" type="ORF">P8935_14165</name>
</gene>
<organism evidence="5">
    <name type="scientific">Telmatobacter sp. DSM 110680</name>
    <dbReference type="NCBI Taxonomy" id="3036704"/>
    <lineage>
        <taxon>Bacteria</taxon>
        <taxon>Pseudomonadati</taxon>
        <taxon>Acidobacteriota</taxon>
        <taxon>Terriglobia</taxon>
        <taxon>Terriglobales</taxon>
        <taxon>Acidobacteriaceae</taxon>
        <taxon>Telmatobacter</taxon>
    </lineage>
</organism>
<dbReference type="PANTHER" id="PTHR46797">
    <property type="entry name" value="HTH-TYPE TRANSCRIPTIONAL REGULATOR"/>
    <property type="match status" value="1"/>
</dbReference>
<dbReference type="GO" id="GO:0003677">
    <property type="term" value="F:DNA binding"/>
    <property type="evidence" value="ECO:0007669"/>
    <property type="project" value="UniProtKB-KW"/>
</dbReference>
<keyword evidence="3" id="KW-0804">Transcription</keyword>
<dbReference type="InterPro" id="IPR001387">
    <property type="entry name" value="Cro/C1-type_HTH"/>
</dbReference>
<accession>A0AAU7DDI9</accession>
<dbReference type="Pfam" id="PF13560">
    <property type="entry name" value="HTH_31"/>
    <property type="match status" value="1"/>
</dbReference>
<dbReference type="GO" id="GO:0005829">
    <property type="term" value="C:cytosol"/>
    <property type="evidence" value="ECO:0007669"/>
    <property type="project" value="TreeGrafter"/>
</dbReference>
<keyword evidence="2" id="KW-0238">DNA-binding</keyword>
<dbReference type="EMBL" id="CP121196">
    <property type="protein sequence ID" value="XBH15715.1"/>
    <property type="molecule type" value="Genomic_DNA"/>
</dbReference>
<dbReference type="InterPro" id="IPR010982">
    <property type="entry name" value="Lambda_DNA-bd_dom_sf"/>
</dbReference>
<dbReference type="SUPFAM" id="SSF47413">
    <property type="entry name" value="lambda repressor-like DNA-binding domains"/>
    <property type="match status" value="1"/>
</dbReference>
<dbReference type="SMART" id="SM00530">
    <property type="entry name" value="HTH_XRE"/>
    <property type="match status" value="1"/>
</dbReference>